<keyword evidence="2" id="KW-1185">Reference proteome</keyword>
<protein>
    <submittedName>
        <fullName evidence="1">Uncharacterized protein</fullName>
    </submittedName>
</protein>
<name>A0A225VAR1_9STRA</name>
<dbReference type="EMBL" id="NBNE01006152">
    <property type="protein sequence ID" value="OWZ02465.1"/>
    <property type="molecule type" value="Genomic_DNA"/>
</dbReference>
<dbReference type="AlphaFoldDB" id="A0A225VAR1"/>
<reference evidence="2" key="1">
    <citation type="submission" date="2017-03" db="EMBL/GenBank/DDBJ databases">
        <title>Phytopthora megakarya and P. palmivora, two closely related causual agents of cacao black pod achieved similar genome size and gene model numbers by different mechanisms.</title>
        <authorList>
            <person name="Ali S."/>
            <person name="Shao J."/>
            <person name="Larry D.J."/>
            <person name="Kronmiller B."/>
            <person name="Shen D."/>
            <person name="Strem M.D."/>
            <person name="Melnick R.L."/>
            <person name="Guiltinan M.J."/>
            <person name="Tyler B.M."/>
            <person name="Meinhardt L.W."/>
            <person name="Bailey B.A."/>
        </authorList>
    </citation>
    <scope>NUCLEOTIDE SEQUENCE [LARGE SCALE GENOMIC DNA]</scope>
    <source>
        <strain evidence="2">zdho120</strain>
    </source>
</reference>
<evidence type="ECO:0000313" key="1">
    <source>
        <dbReference type="EMBL" id="OWZ02465.1"/>
    </source>
</evidence>
<gene>
    <name evidence="1" type="ORF">PHMEG_00025966</name>
</gene>
<proteinExistence type="predicted"/>
<organism evidence="1 2">
    <name type="scientific">Phytophthora megakarya</name>
    <dbReference type="NCBI Taxonomy" id="4795"/>
    <lineage>
        <taxon>Eukaryota</taxon>
        <taxon>Sar</taxon>
        <taxon>Stramenopiles</taxon>
        <taxon>Oomycota</taxon>
        <taxon>Peronosporomycetes</taxon>
        <taxon>Peronosporales</taxon>
        <taxon>Peronosporaceae</taxon>
        <taxon>Phytophthora</taxon>
    </lineage>
</organism>
<comment type="caution">
    <text evidence="1">The sequence shown here is derived from an EMBL/GenBank/DDBJ whole genome shotgun (WGS) entry which is preliminary data.</text>
</comment>
<dbReference type="OrthoDB" id="126944at2759"/>
<sequence>MDRALWIRGYRVCVTLAVAYVEPWPVSHVAKMNVSELTVDLLFKRFSKSPSWIFPPKESPPAPHDRSEGLIDEGNDSAVYASVSWRVLVVTVQPVSFVVDGPPDAPLRVMSHRWAELKAKHLQALWEASHSFPIPESLRAAVAYFATLYQGRKQRRSRLGAALEKFLPFVLRCTEAGMCDMDIFLDPYFLHFPRREETSVWYPGLGCDTQPANPFQALCEVHAAEPWRNQYRAQIQDHPGSQLPRLPGKFVRLGDL</sequence>
<evidence type="ECO:0000313" key="2">
    <source>
        <dbReference type="Proteomes" id="UP000198211"/>
    </source>
</evidence>
<dbReference type="Proteomes" id="UP000198211">
    <property type="component" value="Unassembled WGS sequence"/>
</dbReference>
<accession>A0A225VAR1</accession>